<dbReference type="PANTHER" id="PTHR33990:SF1">
    <property type="entry name" value="PROTEIN YJDN"/>
    <property type="match status" value="1"/>
</dbReference>
<comment type="caution">
    <text evidence="2">The sequence shown here is derived from an EMBL/GenBank/DDBJ whole genome shotgun (WGS) entry which is preliminary data.</text>
</comment>
<protein>
    <submittedName>
        <fullName evidence="2">VOC family protein</fullName>
    </submittedName>
</protein>
<feature type="domain" description="Glyoxalase/fosfomycin resistance/dioxygenase" evidence="1">
    <location>
        <begin position="6"/>
        <end position="130"/>
    </location>
</feature>
<reference evidence="2 3" key="1">
    <citation type="submission" date="2019-07" db="EMBL/GenBank/DDBJ databases">
        <title>Whole genome shotgun sequence of Agrococcus baldri NBRC 103055.</title>
        <authorList>
            <person name="Hosoyama A."/>
            <person name="Uohara A."/>
            <person name="Ohji S."/>
            <person name="Ichikawa N."/>
        </authorList>
    </citation>
    <scope>NUCLEOTIDE SEQUENCE [LARGE SCALE GENOMIC DNA]</scope>
    <source>
        <strain evidence="2 3">NBRC 103055</strain>
    </source>
</reference>
<proteinExistence type="predicted"/>
<gene>
    <name evidence="2" type="primary">phnB</name>
    <name evidence="2" type="ORF">ABA31_16460</name>
</gene>
<evidence type="ECO:0000313" key="3">
    <source>
        <dbReference type="Proteomes" id="UP000321749"/>
    </source>
</evidence>
<dbReference type="InterPro" id="IPR029068">
    <property type="entry name" value="Glyas_Bleomycin-R_OHBP_Dase"/>
</dbReference>
<dbReference type="Proteomes" id="UP000321749">
    <property type="component" value="Unassembled WGS sequence"/>
</dbReference>
<dbReference type="PANTHER" id="PTHR33990">
    <property type="entry name" value="PROTEIN YJDN-RELATED"/>
    <property type="match status" value="1"/>
</dbReference>
<evidence type="ECO:0000259" key="1">
    <source>
        <dbReference type="Pfam" id="PF00903"/>
    </source>
</evidence>
<organism evidence="2 3">
    <name type="scientific">Agrococcus baldri</name>
    <dbReference type="NCBI Taxonomy" id="153730"/>
    <lineage>
        <taxon>Bacteria</taxon>
        <taxon>Bacillati</taxon>
        <taxon>Actinomycetota</taxon>
        <taxon>Actinomycetes</taxon>
        <taxon>Micrococcales</taxon>
        <taxon>Microbacteriaceae</taxon>
        <taxon>Agrococcus</taxon>
    </lineage>
</organism>
<dbReference type="CDD" id="cd06588">
    <property type="entry name" value="PhnB_like"/>
    <property type="match status" value="1"/>
</dbReference>
<dbReference type="AlphaFoldDB" id="A0AA87USD8"/>
<dbReference type="InterPro" id="IPR028973">
    <property type="entry name" value="PhnB-like"/>
</dbReference>
<dbReference type="RefSeq" id="WP_146794454.1">
    <property type="nucleotide sequence ID" value="NZ_BJUU01000009.1"/>
</dbReference>
<dbReference type="Pfam" id="PF00903">
    <property type="entry name" value="Glyoxalase"/>
    <property type="match status" value="1"/>
</dbReference>
<name>A0AA87USD8_9MICO</name>
<dbReference type="Gene3D" id="3.10.180.10">
    <property type="entry name" value="2,3-Dihydroxybiphenyl 1,2-Dioxygenase, domain 1"/>
    <property type="match status" value="1"/>
</dbReference>
<dbReference type="InterPro" id="IPR004360">
    <property type="entry name" value="Glyas_Fos-R_dOase_dom"/>
</dbReference>
<dbReference type="EMBL" id="BJUU01000009">
    <property type="protein sequence ID" value="GEK80295.1"/>
    <property type="molecule type" value="Genomic_DNA"/>
</dbReference>
<keyword evidence="3" id="KW-1185">Reference proteome</keyword>
<sequence length="147" mass="15668">MTTLLNPYLAFEREAREAMNFYHGVFGGDLVATTFAEGGMLHEPDEAERIMHSQLTTAEGHTIMASDTPAGAEAPARGQQVSISGDDAHQLTRYWEGLAEGARIVEPLARAPWGDTFGMLVDRWGVTWMVSIAAPTGPADAAGPPAG</sequence>
<evidence type="ECO:0000313" key="2">
    <source>
        <dbReference type="EMBL" id="GEK80295.1"/>
    </source>
</evidence>
<dbReference type="SUPFAM" id="SSF54593">
    <property type="entry name" value="Glyoxalase/Bleomycin resistance protein/Dihydroxybiphenyl dioxygenase"/>
    <property type="match status" value="1"/>
</dbReference>
<accession>A0AA87USD8</accession>